<feature type="site" description="Important for catalytic activity" evidence="9">
    <location>
        <position position="108"/>
    </location>
</feature>
<dbReference type="CDD" id="cd05239">
    <property type="entry name" value="GDP_FS_SDR_e"/>
    <property type="match status" value="1"/>
</dbReference>
<evidence type="ECO:0000313" key="11">
    <source>
        <dbReference type="EMBL" id="PWE00117.1"/>
    </source>
</evidence>
<dbReference type="Proteomes" id="UP000244956">
    <property type="component" value="Unassembled WGS sequence"/>
</dbReference>
<keyword evidence="12" id="KW-1185">Reference proteome</keyword>
<dbReference type="HAMAP" id="MF_00956">
    <property type="entry name" value="GDP_fucose_synth"/>
    <property type="match status" value="1"/>
</dbReference>
<organism evidence="11 12">
    <name type="scientific">Marinilabilia rubra</name>
    <dbReference type="NCBI Taxonomy" id="2162893"/>
    <lineage>
        <taxon>Bacteria</taxon>
        <taxon>Pseudomonadati</taxon>
        <taxon>Bacteroidota</taxon>
        <taxon>Bacteroidia</taxon>
        <taxon>Marinilabiliales</taxon>
        <taxon>Marinilabiliaceae</taxon>
        <taxon>Marinilabilia</taxon>
    </lineage>
</organism>
<gene>
    <name evidence="9" type="primary">fcl</name>
    <name evidence="11" type="ORF">DDZ16_07095</name>
</gene>
<reference evidence="11 12" key="1">
    <citation type="submission" date="2018-05" db="EMBL/GenBank/DDBJ databases">
        <title>Marinilabilia rubrum sp. nov., isolated from saltern sediment.</title>
        <authorList>
            <person name="Zhang R."/>
        </authorList>
    </citation>
    <scope>NUCLEOTIDE SEQUENCE [LARGE SCALE GENOMIC DNA]</scope>
    <source>
        <strain evidence="11 12">WTE16</strain>
    </source>
</reference>
<evidence type="ECO:0000256" key="4">
    <source>
        <dbReference type="ARBA" id="ARBA00022857"/>
    </source>
</evidence>
<evidence type="ECO:0000256" key="9">
    <source>
        <dbReference type="HAMAP-Rule" id="MF_00956"/>
    </source>
</evidence>
<comment type="function">
    <text evidence="9">Catalyzes the two-step NADP-dependent conversion of GDP-4-dehydro-6-deoxy-D-mannose to GDP-fucose, involving an epimerase and a reductase reaction.</text>
</comment>
<accession>A0A2U2BAQ8</accession>
<dbReference type="AlphaFoldDB" id="A0A2U2BAQ8"/>
<dbReference type="UniPathway" id="UPA00128">
    <property type="reaction ID" value="UER00191"/>
</dbReference>
<protein>
    <recommendedName>
        <fullName evidence="3 9">GDP-L-fucose synthase</fullName>
        <ecNumber evidence="3 9">1.1.1.271</ecNumber>
    </recommendedName>
    <alternativeName>
        <fullName evidence="9">GDP-4-keto-6-deoxy-D-mannose-3,5-epimerase-4-reductase</fullName>
    </alternativeName>
</protein>
<evidence type="ECO:0000256" key="2">
    <source>
        <dbReference type="ARBA" id="ARBA00005959"/>
    </source>
</evidence>
<dbReference type="InterPro" id="IPR028614">
    <property type="entry name" value="GDP_fucose/colitose_synth"/>
</dbReference>
<dbReference type="Pfam" id="PF01370">
    <property type="entry name" value="Epimerase"/>
    <property type="match status" value="2"/>
</dbReference>
<dbReference type="EMBL" id="QEWP01000004">
    <property type="protein sequence ID" value="PWE00117.1"/>
    <property type="molecule type" value="Genomic_DNA"/>
</dbReference>
<feature type="binding site" evidence="9">
    <location>
        <position position="188"/>
    </location>
    <ligand>
        <name>substrate</name>
    </ligand>
</feature>
<dbReference type="FunFam" id="3.40.50.720:FF:000101">
    <property type="entry name" value="GDP-L-fucose synthase"/>
    <property type="match status" value="1"/>
</dbReference>
<evidence type="ECO:0000313" key="12">
    <source>
        <dbReference type="Proteomes" id="UP000244956"/>
    </source>
</evidence>
<dbReference type="Gene3D" id="3.90.25.10">
    <property type="entry name" value="UDP-galactose 4-epimerase, domain 1"/>
    <property type="match status" value="2"/>
</dbReference>
<dbReference type="InterPro" id="IPR001509">
    <property type="entry name" value="Epimerase_deHydtase"/>
</dbReference>
<name>A0A2U2BAQ8_9BACT</name>
<feature type="active site" description="Proton donor/acceptor" evidence="9">
    <location>
        <position position="137"/>
    </location>
</feature>
<comment type="pathway">
    <text evidence="1 9">Nucleotide-sugar biosynthesis; GDP-L-fucose biosynthesis via de novo pathway; GDP-L-fucose from GDP-alpha-D-mannose: step 2/2.</text>
</comment>
<feature type="binding site" evidence="9">
    <location>
        <position position="245"/>
    </location>
    <ligand>
        <name>substrate</name>
    </ligand>
</feature>
<feature type="binding site" evidence="9">
    <location>
        <begin position="164"/>
        <end position="167"/>
    </location>
    <ligand>
        <name>NADP(+)</name>
        <dbReference type="ChEBI" id="CHEBI:58349"/>
    </ligand>
</feature>
<dbReference type="RefSeq" id="WP_109263740.1">
    <property type="nucleotide sequence ID" value="NZ_QEWP01000004.1"/>
</dbReference>
<dbReference type="PANTHER" id="PTHR43238">
    <property type="entry name" value="GDP-L-FUCOSE SYNTHASE"/>
    <property type="match status" value="1"/>
</dbReference>
<sequence length="361" mass="40999">MELNSKIFVAGHNGLVGSAIVRELKALGYNNLILRSRKELDLLDQKAVEAFFEKEKPEFVFLAAAKVGGIMANNTYRAEFIYQNIQIQNNIIHFSWKSDVKKLLFLGSSCIYPKNCPQPMKEEHLLTDVLEYTNEPYAIAKIAGMKMTESYNLQYRTNFISVMPTNLYGPNDNYNLMGSHVLPALIRKMHLAKMLKSNDLEGVRNDFRKRPVEGVNPEGSEKYLIDKMEIFGIFKAGNNVELQLWGTGSPRREFLHSSDLARACVYLMNEVDFNDIVEERGLKEVRNSHINIGVGEDLAISELAEMVKSVTGFDGNIAWDDSKPDGTFQKLLDVSRLNNLGFKASFDLEEGINEVYEEYKL</sequence>
<keyword evidence="4 9" id="KW-0521">NADP</keyword>
<evidence type="ECO:0000259" key="10">
    <source>
        <dbReference type="Pfam" id="PF01370"/>
    </source>
</evidence>
<feature type="binding site" evidence="9">
    <location>
        <begin position="11"/>
        <end position="17"/>
    </location>
    <ligand>
        <name>NADP(+)</name>
        <dbReference type="ChEBI" id="CHEBI:58349"/>
    </ligand>
</feature>
<dbReference type="EC" id="1.1.1.271" evidence="3 9"/>
<comment type="similarity">
    <text evidence="2 9">Belongs to the NAD(P)-dependent epimerase/dehydratase family. Fucose synthase subfamily.</text>
</comment>
<dbReference type="GO" id="GO:0042351">
    <property type="term" value="P:'de novo' GDP-L-fucose biosynthetic process"/>
    <property type="evidence" value="ECO:0007669"/>
    <property type="project" value="UniProtKB-UniRule"/>
</dbReference>
<dbReference type="GO" id="GO:0016853">
    <property type="term" value="F:isomerase activity"/>
    <property type="evidence" value="ECO:0007669"/>
    <property type="project" value="UniProtKB-KW"/>
</dbReference>
<dbReference type="Gene3D" id="3.40.50.720">
    <property type="entry name" value="NAD(P)-binding Rossmann-like Domain"/>
    <property type="match status" value="2"/>
</dbReference>
<feature type="domain" description="NAD-dependent epimerase/dehydratase" evidence="10">
    <location>
        <begin position="7"/>
        <end position="195"/>
    </location>
</feature>
<dbReference type="SUPFAM" id="SSF51735">
    <property type="entry name" value="NAD(P)-binding Rossmann-fold domains"/>
    <property type="match status" value="1"/>
</dbReference>
<keyword evidence="6 9" id="KW-0413">Isomerase</keyword>
<comment type="catalytic activity">
    <reaction evidence="8 9">
        <text>GDP-beta-L-fucose + NADP(+) = GDP-4-dehydro-alpha-D-rhamnose + NADPH + H(+)</text>
        <dbReference type="Rhea" id="RHEA:18885"/>
        <dbReference type="ChEBI" id="CHEBI:15378"/>
        <dbReference type="ChEBI" id="CHEBI:57273"/>
        <dbReference type="ChEBI" id="CHEBI:57783"/>
        <dbReference type="ChEBI" id="CHEBI:57964"/>
        <dbReference type="ChEBI" id="CHEBI:58349"/>
        <dbReference type="EC" id="1.1.1.271"/>
    </reaction>
</comment>
<proteinExistence type="inferred from homology"/>
<dbReference type="OrthoDB" id="9811425at2"/>
<evidence type="ECO:0000256" key="3">
    <source>
        <dbReference type="ARBA" id="ARBA00012371"/>
    </source>
</evidence>
<evidence type="ECO:0000256" key="1">
    <source>
        <dbReference type="ARBA" id="ARBA00004883"/>
    </source>
</evidence>
<feature type="binding site" evidence="9">
    <location>
        <position position="325"/>
    </location>
    <ligand>
        <name>substrate</name>
    </ligand>
</feature>
<evidence type="ECO:0000256" key="6">
    <source>
        <dbReference type="ARBA" id="ARBA00023235"/>
    </source>
</evidence>
<feature type="binding site" evidence="9">
    <location>
        <begin position="106"/>
        <end position="109"/>
    </location>
    <ligand>
        <name>NADP(+)</name>
        <dbReference type="ChEBI" id="CHEBI:58349"/>
    </ligand>
</feature>
<evidence type="ECO:0000256" key="7">
    <source>
        <dbReference type="ARBA" id="ARBA00023268"/>
    </source>
</evidence>
<dbReference type="GO" id="GO:0050577">
    <property type="term" value="F:GDP-L-fucose synthase activity"/>
    <property type="evidence" value="ECO:0007669"/>
    <property type="project" value="UniProtKB-UniRule"/>
</dbReference>
<dbReference type="InterPro" id="IPR036291">
    <property type="entry name" value="NAD(P)-bd_dom_sf"/>
</dbReference>
<keyword evidence="5 9" id="KW-0560">Oxidoreductase</keyword>
<evidence type="ECO:0000256" key="5">
    <source>
        <dbReference type="ARBA" id="ARBA00023002"/>
    </source>
</evidence>
<dbReference type="GO" id="GO:0070401">
    <property type="term" value="F:NADP+ binding"/>
    <property type="evidence" value="ECO:0007669"/>
    <property type="project" value="UniProtKB-UniRule"/>
</dbReference>
<evidence type="ECO:0000256" key="8">
    <source>
        <dbReference type="ARBA" id="ARBA00051935"/>
    </source>
</evidence>
<feature type="binding site" evidence="9">
    <location>
        <position position="252"/>
    </location>
    <ligand>
        <name>substrate</name>
    </ligand>
</feature>
<keyword evidence="7 9" id="KW-0511">Multifunctional enzyme</keyword>
<feature type="binding site" evidence="9">
    <location>
        <position position="180"/>
    </location>
    <ligand>
        <name>NADP(+)</name>
        <dbReference type="ChEBI" id="CHEBI:58349"/>
    </ligand>
</feature>
<comment type="caution">
    <text evidence="11">The sequence shown here is derived from an EMBL/GenBank/DDBJ whole genome shotgun (WGS) entry which is preliminary data.</text>
</comment>
<feature type="domain" description="NAD-dependent epimerase/dehydratase" evidence="10">
    <location>
        <begin position="236"/>
        <end position="274"/>
    </location>
</feature>
<feature type="binding site" evidence="9">
    <location>
        <position position="141"/>
    </location>
    <ligand>
        <name>NADP(+)</name>
        <dbReference type="ChEBI" id="CHEBI:58349"/>
    </ligand>
</feature>
<dbReference type="PANTHER" id="PTHR43238:SF1">
    <property type="entry name" value="GDP-L-FUCOSE SYNTHASE"/>
    <property type="match status" value="1"/>
</dbReference>
<feature type="site" description="Important for catalytic activity" evidence="9">
    <location>
        <position position="110"/>
    </location>
</feature>